<dbReference type="Pfam" id="PF09243">
    <property type="entry name" value="Rsm22"/>
    <property type="match status" value="2"/>
</dbReference>
<evidence type="ECO:0000256" key="2">
    <source>
        <dbReference type="ARBA" id="ARBA00022723"/>
    </source>
</evidence>
<evidence type="ECO:0000256" key="5">
    <source>
        <dbReference type="ARBA" id="ARBA00023014"/>
    </source>
</evidence>
<dbReference type="InterPro" id="IPR029063">
    <property type="entry name" value="SAM-dependent_MTases_sf"/>
</dbReference>
<evidence type="ECO:0000256" key="1">
    <source>
        <dbReference type="ARBA" id="ARBA00004173"/>
    </source>
</evidence>
<dbReference type="GO" id="GO:0051536">
    <property type="term" value="F:iron-sulfur cluster binding"/>
    <property type="evidence" value="ECO:0007669"/>
    <property type="project" value="UniProtKB-KW"/>
</dbReference>
<evidence type="ECO:0000313" key="10">
    <source>
        <dbReference type="Proteomes" id="UP000268321"/>
    </source>
</evidence>
<sequence length="706" mass="79915">MYAAFGTKSSDRWCKPSTVLPFHQNRQNNTFGQLVYAHGTDAQDSGNDVYSAPSEFRNADGSFIRGNTAQEARLDPRTLDARVDQGVVQLPLLLAKTIGQNILLRVSPAKLRQLAADIYVSMEKEQLQRAPALSLDADAHIGALFLQQYSHARRVLGELIKREDDRFNPQAVLDIGYGPGTGMIALNELMGDDFLPRVKDVYVVGRSNKEMKKRAKILLSRQLCEVPDASDAAAASNSLSGFVGPVETSRINIRTRIRDALPSTKQYDLIIVNQALLTREHNFPRDVDLNLEMILGLLLPGGHLVLIERGNTLGFETIARARQVMLRPESYKLERGRIPRPYIRGSSVKPQRLRHEDQLITDAHVAHEERLLAALDAEERDSRVSDFEAEINERHGAVSADELRFEFEDDANFEVTAVEEAAEPAESAHIDYHLSVVAPCPHHSACPLQLGDPKYYKISNHKHRFSFCSFDQVVERPKYTMELKRGKLLATAWDKRAHDGFGFDRISKSALKVLEGLGRRNSGNTESGSFSYLIMRREKNDAATVRTIETQREHHYDNNNSHDLPRVIEYPTRIKNNVKLKMCTLSGNVEVWQVPKSLGKQTYHDARKVRQGDMWALGKKSTVVRNRFSDEKLENLKRLASTNSKHARRAQQKKNTRKLVGVLADKFDWPEQIFDEVAAQLEQSKKYRTQGKRASYDVDPRDFDGK</sequence>
<proteinExistence type="predicted"/>
<comment type="subcellular location">
    <subcellularLocation>
        <location evidence="1">Mitochondrion</location>
    </subcellularLocation>
</comment>
<dbReference type="InterPro" id="IPR052571">
    <property type="entry name" value="Mt_RNA_Methyltransferase"/>
</dbReference>
<dbReference type="GO" id="GO:0046872">
    <property type="term" value="F:metal ion binding"/>
    <property type="evidence" value="ECO:0007669"/>
    <property type="project" value="UniProtKB-KW"/>
</dbReference>
<dbReference type="GO" id="GO:0006412">
    <property type="term" value="P:translation"/>
    <property type="evidence" value="ECO:0007669"/>
    <property type="project" value="InterPro"/>
</dbReference>
<organism evidence="9 10">
    <name type="scientific">Metschnikowia bicuspidata</name>
    <dbReference type="NCBI Taxonomy" id="27322"/>
    <lineage>
        <taxon>Eukaryota</taxon>
        <taxon>Fungi</taxon>
        <taxon>Dikarya</taxon>
        <taxon>Ascomycota</taxon>
        <taxon>Saccharomycotina</taxon>
        <taxon>Pichiomycetes</taxon>
        <taxon>Metschnikowiaceae</taxon>
        <taxon>Metschnikowia</taxon>
    </lineage>
</organism>
<keyword evidence="9" id="KW-0689">Ribosomal protein</keyword>
<evidence type="ECO:0000256" key="6">
    <source>
        <dbReference type="ARBA" id="ARBA00023128"/>
    </source>
</evidence>
<keyword evidence="10" id="KW-1185">Reference proteome</keyword>
<evidence type="ECO:0000256" key="7">
    <source>
        <dbReference type="ARBA" id="ARBA00045681"/>
    </source>
</evidence>
<accession>A0A4P9ZA39</accession>
<keyword evidence="5" id="KW-0411">Iron-sulfur</keyword>
<keyword evidence="2" id="KW-0479">Metal-binding</keyword>
<dbReference type="PANTHER" id="PTHR13184">
    <property type="entry name" value="37S RIBOSOMAL PROTEIN S22"/>
    <property type="match status" value="1"/>
</dbReference>
<dbReference type="OrthoDB" id="421327at2759"/>
<dbReference type="GO" id="GO:0008168">
    <property type="term" value="F:methyltransferase activity"/>
    <property type="evidence" value="ECO:0007669"/>
    <property type="project" value="InterPro"/>
</dbReference>
<dbReference type="GO" id="GO:0003735">
    <property type="term" value="F:structural constituent of ribosome"/>
    <property type="evidence" value="ECO:0007669"/>
    <property type="project" value="TreeGrafter"/>
</dbReference>
<comment type="function">
    <text evidence="7">Mitochondrial ribosome (mitoribosome) assembly factor. Binds at the interface of the head and body domains of the mitochondrial small ribosomal subunit (mt-SSU), occluding the mRNA channel and preventing compaction of the head domain towards the body. Probable inactive methyltransferase: retains the characteristic folding and ability to bind S-adenosyl-L-methionine, but it probably lost its methyltransferase activity.</text>
</comment>
<protein>
    <submittedName>
        <fullName evidence="9">Mitochondrial ribosomal protein</fullName>
    </submittedName>
</protein>
<feature type="region of interest" description="Disordered" evidence="8">
    <location>
        <begin position="685"/>
        <end position="706"/>
    </location>
</feature>
<evidence type="ECO:0000256" key="3">
    <source>
        <dbReference type="ARBA" id="ARBA00022946"/>
    </source>
</evidence>
<name>A0A4P9ZA39_9ASCO</name>
<dbReference type="GO" id="GO:0005763">
    <property type="term" value="C:mitochondrial small ribosomal subunit"/>
    <property type="evidence" value="ECO:0007669"/>
    <property type="project" value="TreeGrafter"/>
</dbReference>
<dbReference type="InterPro" id="IPR015324">
    <property type="entry name" value="Ribosomal_Rsm22-like"/>
</dbReference>
<dbReference type="PANTHER" id="PTHR13184:SF5">
    <property type="entry name" value="METHYLTRANSFERASE-LIKE PROTEIN 17, MITOCHONDRIAL"/>
    <property type="match status" value="1"/>
</dbReference>
<keyword evidence="6" id="KW-0496">Mitochondrion</keyword>
<evidence type="ECO:0000256" key="8">
    <source>
        <dbReference type="SAM" id="MobiDB-lite"/>
    </source>
</evidence>
<reference evidence="10" key="1">
    <citation type="journal article" date="2018" name="Nat. Microbiol.">
        <title>Leveraging single-cell genomics to expand the fungal tree of life.</title>
        <authorList>
            <person name="Ahrendt S.R."/>
            <person name="Quandt C.A."/>
            <person name="Ciobanu D."/>
            <person name="Clum A."/>
            <person name="Salamov A."/>
            <person name="Andreopoulos B."/>
            <person name="Cheng J.F."/>
            <person name="Woyke T."/>
            <person name="Pelin A."/>
            <person name="Henrissat B."/>
            <person name="Reynolds N.K."/>
            <person name="Benny G.L."/>
            <person name="Smith M.E."/>
            <person name="James T.Y."/>
            <person name="Grigoriev I.V."/>
        </authorList>
    </citation>
    <scope>NUCLEOTIDE SEQUENCE [LARGE SCALE GENOMIC DNA]</scope>
    <source>
        <strain evidence="10">Baker2002</strain>
    </source>
</reference>
<dbReference type="EMBL" id="ML004504">
    <property type="protein sequence ID" value="RKP29172.1"/>
    <property type="molecule type" value="Genomic_DNA"/>
</dbReference>
<gene>
    <name evidence="9" type="ORF">METBISCDRAFT_31848</name>
</gene>
<feature type="compositionally biased region" description="Basic and acidic residues" evidence="8">
    <location>
        <begin position="694"/>
        <end position="706"/>
    </location>
</feature>
<dbReference type="InterPro" id="IPR016522">
    <property type="entry name" value="RSM22_mit_bud"/>
</dbReference>
<evidence type="ECO:0000313" key="9">
    <source>
        <dbReference type="EMBL" id="RKP29172.1"/>
    </source>
</evidence>
<dbReference type="AlphaFoldDB" id="A0A4P9ZA39"/>
<keyword evidence="3" id="KW-0809">Transit peptide</keyword>
<keyword evidence="9" id="KW-0687">Ribonucleoprotein</keyword>
<evidence type="ECO:0000256" key="4">
    <source>
        <dbReference type="ARBA" id="ARBA00023004"/>
    </source>
</evidence>
<dbReference type="PIRSF" id="PIRSF007797">
    <property type="entry name" value="RSM22"/>
    <property type="match status" value="1"/>
</dbReference>
<dbReference type="Proteomes" id="UP000268321">
    <property type="component" value="Unassembled WGS sequence"/>
</dbReference>
<dbReference type="SUPFAM" id="SSF53335">
    <property type="entry name" value="S-adenosyl-L-methionine-dependent methyltransferases"/>
    <property type="match status" value="1"/>
</dbReference>
<dbReference type="Gene3D" id="3.40.50.150">
    <property type="entry name" value="Vaccinia Virus protein VP39"/>
    <property type="match status" value="1"/>
</dbReference>
<keyword evidence="4" id="KW-0408">Iron</keyword>